<dbReference type="Proteomes" id="UP001215598">
    <property type="component" value="Unassembled WGS sequence"/>
</dbReference>
<protein>
    <submittedName>
        <fullName evidence="2">Uncharacterized protein</fullName>
    </submittedName>
</protein>
<dbReference type="EMBL" id="JARKIB010000138">
    <property type="protein sequence ID" value="KAJ7733483.1"/>
    <property type="molecule type" value="Genomic_DNA"/>
</dbReference>
<evidence type="ECO:0000313" key="2">
    <source>
        <dbReference type="EMBL" id="KAJ7733483.1"/>
    </source>
</evidence>
<keyword evidence="1" id="KW-0472">Membrane</keyword>
<accession>A0AAD7I2D0</accession>
<reference evidence="2" key="1">
    <citation type="submission" date="2023-03" db="EMBL/GenBank/DDBJ databases">
        <title>Massive genome expansion in bonnet fungi (Mycena s.s.) driven by repeated elements and novel gene families across ecological guilds.</title>
        <authorList>
            <consortium name="Lawrence Berkeley National Laboratory"/>
            <person name="Harder C.B."/>
            <person name="Miyauchi S."/>
            <person name="Viragh M."/>
            <person name="Kuo A."/>
            <person name="Thoen E."/>
            <person name="Andreopoulos B."/>
            <person name="Lu D."/>
            <person name="Skrede I."/>
            <person name="Drula E."/>
            <person name="Henrissat B."/>
            <person name="Morin E."/>
            <person name="Kohler A."/>
            <person name="Barry K."/>
            <person name="LaButti K."/>
            <person name="Morin E."/>
            <person name="Salamov A."/>
            <person name="Lipzen A."/>
            <person name="Mereny Z."/>
            <person name="Hegedus B."/>
            <person name="Baldrian P."/>
            <person name="Stursova M."/>
            <person name="Weitz H."/>
            <person name="Taylor A."/>
            <person name="Grigoriev I.V."/>
            <person name="Nagy L.G."/>
            <person name="Martin F."/>
            <person name="Kauserud H."/>
        </authorList>
    </citation>
    <scope>NUCLEOTIDE SEQUENCE</scope>
    <source>
        <strain evidence="2">CBHHK182m</strain>
    </source>
</reference>
<name>A0AAD7I2D0_9AGAR</name>
<comment type="caution">
    <text evidence="2">The sequence shown here is derived from an EMBL/GenBank/DDBJ whole genome shotgun (WGS) entry which is preliminary data.</text>
</comment>
<dbReference type="AlphaFoldDB" id="A0AAD7I2D0"/>
<sequence>MISGHVEQEAGLSVASHFGRPTGPVVSSLIFYSVEYGLLNGVIGPVPVANFGAAYPFIMLIYLQKSSSIQLLGHAMLLVTGSRSPEDDPDVDITAVDALEGIGGPRDGLIKGKGVRQIPRAEMMIYQSLRIMLRSQIEIPGLSALPRDSPARQIGSRLSSYVTRALCGVVNAFRMAALCAYVNYKKNCGQIRPRNMRGFLLSCCFNAVLLSCWLLLTLWITNESISAPPDIWNQDTLALPPAACFRISVCFGGSYDLTFKESSRRFNKN</sequence>
<keyword evidence="1" id="KW-0812">Transmembrane</keyword>
<evidence type="ECO:0000313" key="3">
    <source>
        <dbReference type="Proteomes" id="UP001215598"/>
    </source>
</evidence>
<gene>
    <name evidence="2" type="ORF">B0H16DRAFT_1468074</name>
</gene>
<feature type="transmembrane region" description="Helical" evidence="1">
    <location>
        <begin position="42"/>
        <end position="63"/>
    </location>
</feature>
<feature type="transmembrane region" description="Helical" evidence="1">
    <location>
        <begin position="199"/>
        <end position="220"/>
    </location>
</feature>
<keyword evidence="3" id="KW-1185">Reference proteome</keyword>
<organism evidence="2 3">
    <name type="scientific">Mycena metata</name>
    <dbReference type="NCBI Taxonomy" id="1033252"/>
    <lineage>
        <taxon>Eukaryota</taxon>
        <taxon>Fungi</taxon>
        <taxon>Dikarya</taxon>
        <taxon>Basidiomycota</taxon>
        <taxon>Agaricomycotina</taxon>
        <taxon>Agaricomycetes</taxon>
        <taxon>Agaricomycetidae</taxon>
        <taxon>Agaricales</taxon>
        <taxon>Marasmiineae</taxon>
        <taxon>Mycenaceae</taxon>
        <taxon>Mycena</taxon>
    </lineage>
</organism>
<evidence type="ECO:0000256" key="1">
    <source>
        <dbReference type="SAM" id="Phobius"/>
    </source>
</evidence>
<proteinExistence type="predicted"/>
<keyword evidence="1" id="KW-1133">Transmembrane helix</keyword>